<keyword evidence="3" id="KW-1185">Reference proteome</keyword>
<evidence type="ECO:0000256" key="1">
    <source>
        <dbReference type="SAM" id="SignalP"/>
    </source>
</evidence>
<dbReference type="Proteomes" id="UP000570514">
    <property type="component" value="Unassembled WGS sequence"/>
</dbReference>
<proteinExistence type="predicted"/>
<organism evidence="2 3">
    <name type="scientific">Rhizomicrobium palustre</name>
    <dbReference type="NCBI Taxonomy" id="189966"/>
    <lineage>
        <taxon>Bacteria</taxon>
        <taxon>Pseudomonadati</taxon>
        <taxon>Pseudomonadota</taxon>
        <taxon>Alphaproteobacteria</taxon>
        <taxon>Micropepsales</taxon>
        <taxon>Micropepsaceae</taxon>
        <taxon>Rhizomicrobium</taxon>
    </lineage>
</organism>
<feature type="signal peptide" evidence="1">
    <location>
        <begin position="1"/>
        <end position="20"/>
    </location>
</feature>
<protein>
    <submittedName>
        <fullName evidence="2">Uncharacterized protein</fullName>
    </submittedName>
</protein>
<evidence type="ECO:0000313" key="3">
    <source>
        <dbReference type="Proteomes" id="UP000570514"/>
    </source>
</evidence>
<comment type="caution">
    <text evidence="2">The sequence shown here is derived from an EMBL/GenBank/DDBJ whole genome shotgun (WGS) entry which is preliminary data.</text>
</comment>
<reference evidence="2 3" key="1">
    <citation type="submission" date="2020-03" db="EMBL/GenBank/DDBJ databases">
        <title>Genomic Encyclopedia of Type Strains, Phase IV (KMG-IV): sequencing the most valuable type-strain genomes for metagenomic binning, comparative biology and taxonomic classification.</title>
        <authorList>
            <person name="Goeker M."/>
        </authorList>
    </citation>
    <scope>NUCLEOTIDE SEQUENCE [LARGE SCALE GENOMIC DNA]</scope>
    <source>
        <strain evidence="2 3">DSM 19867</strain>
    </source>
</reference>
<name>A0A846MW65_9PROT</name>
<dbReference type="RefSeq" id="WP_167081125.1">
    <property type="nucleotide sequence ID" value="NZ_BAAADC010000001.1"/>
</dbReference>
<dbReference type="AlphaFoldDB" id="A0A846MW65"/>
<feature type="chain" id="PRO_5032327643" evidence="1">
    <location>
        <begin position="21"/>
        <end position="119"/>
    </location>
</feature>
<keyword evidence="1" id="KW-0732">Signal</keyword>
<dbReference type="EMBL" id="JAASRM010000001">
    <property type="protein sequence ID" value="NIK87465.1"/>
    <property type="molecule type" value="Genomic_DNA"/>
</dbReference>
<gene>
    <name evidence="2" type="ORF">FHS83_000783</name>
</gene>
<accession>A0A846MW65</accession>
<evidence type="ECO:0000313" key="2">
    <source>
        <dbReference type="EMBL" id="NIK87465.1"/>
    </source>
</evidence>
<sequence length="119" mass="13408">MRIRSFAFAALALAPMAAFADNASDDEIMASRYGNTTLVHETLGTSHIYYKQDHTFSGGNWILDVSGKWKIEDGKICLYFDKTPPMHPNPECDKVEKHAVGEKWTMNGRKFELVQGIVK</sequence>